<accession>A0A067Y0D3</accession>
<evidence type="ECO:0000313" key="1">
    <source>
        <dbReference type="EMBL" id="AGV99335.1"/>
    </source>
</evidence>
<sequence>MSSLVRSRKTCGNAQPKFQCSFRCDQQDHTIYIIILTVV</sequence>
<name>A0A067Y0D3_9CAUD</name>
<dbReference type="GeneID" id="20283830"/>
<protein>
    <submittedName>
        <fullName evidence="1">Uncharacterized protein</fullName>
    </submittedName>
</protein>
<proteinExistence type="predicted"/>
<dbReference type="Proteomes" id="UP000027383">
    <property type="component" value="Segment"/>
</dbReference>
<dbReference type="RefSeq" id="YP_009055561.1">
    <property type="nucleotide sequence ID" value="NC_024786.1"/>
</dbReference>
<organism evidence="1 2">
    <name type="scientific">Escherichia phage vB_EcoP_PhAPEC5</name>
    <dbReference type="NCBI Taxonomy" id="1395983"/>
    <lineage>
        <taxon>Viruses</taxon>
        <taxon>Duplodnaviria</taxon>
        <taxon>Heunggongvirae</taxon>
        <taxon>Uroviricota</taxon>
        <taxon>Caudoviricetes</taxon>
        <taxon>Schitoviridae</taxon>
        <taxon>Enquatrovirinae</taxon>
        <taxon>Gamaleyavirus</taxon>
        <taxon>Gamaleyavirus APEC5</taxon>
    </lineage>
</organism>
<keyword evidence="2" id="KW-1185">Reference proteome</keyword>
<evidence type="ECO:0000313" key="2">
    <source>
        <dbReference type="Proteomes" id="UP000027383"/>
    </source>
</evidence>
<gene>
    <name evidence="1" type="ORF">PhAPEC5_51.2</name>
</gene>
<dbReference type="KEGG" id="vg:20283830"/>
<reference evidence="1 2" key="1">
    <citation type="journal article" date="2014" name="Vet. Microbiol.">
        <title>A cocktail of in vitro efficient phages is not a guarantee for in vivo therapeutic results against avian colibacillosis.</title>
        <authorList>
            <person name="Tsonos J."/>
            <person name="Oosterik L.H."/>
            <person name="Tuntufye H.N."/>
            <person name="Klumpp J."/>
            <person name="Butaye P."/>
            <person name="De Greve H."/>
            <person name="Hernalsteens J.P."/>
            <person name="Lavigne R."/>
            <person name="Goddeeris B.M."/>
        </authorList>
    </citation>
    <scope>NUCLEOTIDE SEQUENCE [LARGE SCALE GENOMIC DNA]</scope>
</reference>
<dbReference type="EMBL" id="KF192075">
    <property type="protein sequence ID" value="AGV99335.1"/>
    <property type="molecule type" value="Genomic_DNA"/>
</dbReference>